<evidence type="ECO:0000313" key="3">
    <source>
        <dbReference type="Proteomes" id="UP000054477"/>
    </source>
</evidence>
<feature type="compositionally biased region" description="Polar residues" evidence="1">
    <location>
        <begin position="52"/>
        <end position="63"/>
    </location>
</feature>
<accession>A0A0C9WM47</accession>
<gene>
    <name evidence="2" type="ORF">K443DRAFT_9624</name>
</gene>
<reference evidence="3" key="2">
    <citation type="submission" date="2015-01" db="EMBL/GenBank/DDBJ databases">
        <title>Evolutionary Origins and Diversification of the Mycorrhizal Mutualists.</title>
        <authorList>
            <consortium name="DOE Joint Genome Institute"/>
            <consortium name="Mycorrhizal Genomics Consortium"/>
            <person name="Kohler A."/>
            <person name="Kuo A."/>
            <person name="Nagy L.G."/>
            <person name="Floudas D."/>
            <person name="Copeland A."/>
            <person name="Barry K.W."/>
            <person name="Cichocki N."/>
            <person name="Veneault-Fourrey C."/>
            <person name="LaButti K."/>
            <person name="Lindquist E.A."/>
            <person name="Lipzen A."/>
            <person name="Lundell T."/>
            <person name="Morin E."/>
            <person name="Murat C."/>
            <person name="Riley R."/>
            <person name="Ohm R."/>
            <person name="Sun H."/>
            <person name="Tunlid A."/>
            <person name="Henrissat B."/>
            <person name="Grigoriev I.V."/>
            <person name="Hibbett D.S."/>
            <person name="Martin F."/>
        </authorList>
    </citation>
    <scope>NUCLEOTIDE SEQUENCE [LARGE SCALE GENOMIC DNA]</scope>
    <source>
        <strain evidence="3">LaAM-08-1</strain>
    </source>
</reference>
<dbReference type="AlphaFoldDB" id="A0A0C9WM47"/>
<organism evidence="2 3">
    <name type="scientific">Laccaria amethystina LaAM-08-1</name>
    <dbReference type="NCBI Taxonomy" id="1095629"/>
    <lineage>
        <taxon>Eukaryota</taxon>
        <taxon>Fungi</taxon>
        <taxon>Dikarya</taxon>
        <taxon>Basidiomycota</taxon>
        <taxon>Agaricomycotina</taxon>
        <taxon>Agaricomycetes</taxon>
        <taxon>Agaricomycetidae</taxon>
        <taxon>Agaricales</taxon>
        <taxon>Agaricineae</taxon>
        <taxon>Hydnangiaceae</taxon>
        <taxon>Laccaria</taxon>
    </lineage>
</organism>
<dbReference type="HOGENOM" id="CLU_2469437_0_0_1"/>
<keyword evidence="3" id="KW-1185">Reference proteome</keyword>
<evidence type="ECO:0000256" key="1">
    <source>
        <dbReference type="SAM" id="MobiDB-lite"/>
    </source>
</evidence>
<name>A0A0C9WM47_9AGAR</name>
<reference evidence="2 3" key="1">
    <citation type="submission" date="2014-04" db="EMBL/GenBank/DDBJ databases">
        <authorList>
            <consortium name="DOE Joint Genome Institute"/>
            <person name="Kuo A."/>
            <person name="Kohler A."/>
            <person name="Nagy L.G."/>
            <person name="Floudas D."/>
            <person name="Copeland A."/>
            <person name="Barry K.W."/>
            <person name="Cichocki N."/>
            <person name="Veneault-Fourrey C."/>
            <person name="LaButti K."/>
            <person name="Lindquist E.A."/>
            <person name="Lipzen A."/>
            <person name="Lundell T."/>
            <person name="Morin E."/>
            <person name="Murat C."/>
            <person name="Sun H."/>
            <person name="Tunlid A."/>
            <person name="Henrissat B."/>
            <person name="Grigoriev I.V."/>
            <person name="Hibbett D.S."/>
            <person name="Martin F."/>
            <person name="Nordberg H.P."/>
            <person name="Cantor M.N."/>
            <person name="Hua S.X."/>
        </authorList>
    </citation>
    <scope>NUCLEOTIDE SEQUENCE [LARGE SCALE GENOMIC DNA]</scope>
    <source>
        <strain evidence="2 3">LaAM-08-1</strain>
    </source>
</reference>
<evidence type="ECO:0000313" key="2">
    <source>
        <dbReference type="EMBL" id="KIJ97814.1"/>
    </source>
</evidence>
<protein>
    <submittedName>
        <fullName evidence="2">Uncharacterized protein</fullName>
    </submittedName>
</protein>
<dbReference type="EMBL" id="KN838683">
    <property type="protein sequence ID" value="KIJ97814.1"/>
    <property type="molecule type" value="Genomic_DNA"/>
</dbReference>
<feature type="region of interest" description="Disordered" evidence="1">
    <location>
        <begin position="43"/>
        <end position="63"/>
    </location>
</feature>
<dbReference type="Proteomes" id="UP000054477">
    <property type="component" value="Unassembled WGS sequence"/>
</dbReference>
<proteinExistence type="predicted"/>
<sequence>MADERRRAPVNGNRCHVANSNVATKRRATTKTCHSSSFCNLGHHGQRRGMTMTRQGHGNLTSSPSLICLTRNPGAMSPTATWQPNEGE</sequence>